<dbReference type="Pfam" id="PF12244">
    <property type="entry name" value="DUF3606"/>
    <property type="match status" value="1"/>
</dbReference>
<dbReference type="RefSeq" id="WP_135250035.1">
    <property type="nucleotide sequence ID" value="NZ_SMLK01000003.1"/>
</dbReference>
<organism evidence="1 2">
    <name type="scientific">Ramlibacter humi</name>
    <dbReference type="NCBI Taxonomy" id="2530451"/>
    <lineage>
        <taxon>Bacteria</taxon>
        <taxon>Pseudomonadati</taxon>
        <taxon>Pseudomonadota</taxon>
        <taxon>Betaproteobacteria</taxon>
        <taxon>Burkholderiales</taxon>
        <taxon>Comamonadaceae</taxon>
        <taxon>Ramlibacter</taxon>
    </lineage>
</organism>
<proteinExistence type="predicted"/>
<reference evidence="1 2" key="1">
    <citation type="submission" date="2019-03" db="EMBL/GenBank/DDBJ databases">
        <title>Ramlibacter sp. 18x22-1, whole genome shotgun sequence.</title>
        <authorList>
            <person name="Zhang X."/>
            <person name="Feng G."/>
            <person name="Zhu H."/>
        </authorList>
    </citation>
    <scope>NUCLEOTIDE SEQUENCE [LARGE SCALE GENOMIC DNA]</scope>
    <source>
        <strain evidence="1 2">18x22-1</strain>
    </source>
</reference>
<dbReference type="EMBL" id="SMLK01000003">
    <property type="protein sequence ID" value="TFZ01936.1"/>
    <property type="molecule type" value="Genomic_DNA"/>
</dbReference>
<evidence type="ECO:0000313" key="1">
    <source>
        <dbReference type="EMBL" id="TFZ01936.1"/>
    </source>
</evidence>
<accession>A0A4Z0BRI7</accession>
<comment type="caution">
    <text evidence="1">The sequence shown here is derived from an EMBL/GenBank/DDBJ whole genome shotgun (WGS) entry which is preliminary data.</text>
</comment>
<gene>
    <name evidence="1" type="ORF">EZ216_12180</name>
</gene>
<sequence>MAFTIDTVPANRGLIDMNNPREVSWWTKRFACNESQLREAVQQVGTSAAQVEQLLDGQENILTV</sequence>
<keyword evidence="2" id="KW-1185">Reference proteome</keyword>
<protein>
    <submittedName>
        <fullName evidence="1">DUF3606 domain-containing protein</fullName>
    </submittedName>
</protein>
<evidence type="ECO:0000313" key="2">
    <source>
        <dbReference type="Proteomes" id="UP000297839"/>
    </source>
</evidence>
<dbReference type="AlphaFoldDB" id="A0A4Z0BRI7"/>
<dbReference type="Proteomes" id="UP000297839">
    <property type="component" value="Unassembled WGS sequence"/>
</dbReference>
<name>A0A4Z0BRI7_9BURK</name>
<dbReference type="InterPro" id="IPR022037">
    <property type="entry name" value="DUF3606"/>
</dbReference>
<dbReference type="OrthoDB" id="7030114at2"/>